<evidence type="ECO:0000256" key="4">
    <source>
        <dbReference type="ARBA" id="ARBA00009371"/>
    </source>
</evidence>
<evidence type="ECO:0000256" key="3">
    <source>
        <dbReference type="ARBA" id="ARBA00004186"/>
    </source>
</evidence>
<dbReference type="InterPro" id="IPR029412">
    <property type="entry name" value="CEP19"/>
</dbReference>
<evidence type="ECO:0000256" key="1">
    <source>
        <dbReference type="ARBA" id="ARBA00004114"/>
    </source>
</evidence>
<dbReference type="EMBL" id="ATMH01006076">
    <property type="protein sequence ID" value="EPY26793.1"/>
    <property type="molecule type" value="Genomic_DNA"/>
</dbReference>
<keyword evidence="8" id="KW-0969">Cilium</keyword>
<keyword evidence="6" id="KW-0963">Cytoplasm</keyword>
<dbReference type="PANTHER" id="PTHR31539:SF1">
    <property type="entry name" value="CENTROSOMAL PROTEIN OF 19 KDA"/>
    <property type="match status" value="1"/>
</dbReference>
<evidence type="ECO:0000256" key="7">
    <source>
        <dbReference type="ARBA" id="ARBA00022794"/>
    </source>
</evidence>
<accession>S9UZ67</accession>
<evidence type="ECO:0000313" key="13">
    <source>
        <dbReference type="EMBL" id="EPY24056.1"/>
    </source>
</evidence>
<dbReference type="EMBL" id="ATMH01008073">
    <property type="protein sequence ID" value="EPY22886.1"/>
    <property type="molecule type" value="Genomic_DNA"/>
</dbReference>
<dbReference type="GO" id="GO:0005814">
    <property type="term" value="C:centriole"/>
    <property type="evidence" value="ECO:0007669"/>
    <property type="project" value="UniProtKB-SubCell"/>
</dbReference>
<dbReference type="GO" id="GO:0000922">
    <property type="term" value="C:spindle pole"/>
    <property type="evidence" value="ECO:0007669"/>
    <property type="project" value="TreeGrafter"/>
</dbReference>
<gene>
    <name evidence="15" type="ORF">STCU_00754</name>
    <name evidence="14" type="ORF">STCU_06076</name>
    <name evidence="13" type="ORF">STCU_07344</name>
    <name evidence="12" type="ORF">STCU_08073</name>
</gene>
<dbReference type="OrthoDB" id="2163581at2759"/>
<evidence type="ECO:0000313" key="15">
    <source>
        <dbReference type="EMBL" id="EPY36102.1"/>
    </source>
</evidence>
<evidence type="ECO:0000256" key="11">
    <source>
        <dbReference type="SAM" id="MobiDB-lite"/>
    </source>
</evidence>
<feature type="compositionally biased region" description="Basic and acidic residues" evidence="11">
    <location>
        <begin position="283"/>
        <end position="296"/>
    </location>
</feature>
<feature type="compositionally biased region" description="Basic and acidic residues" evidence="11">
    <location>
        <begin position="350"/>
        <end position="363"/>
    </location>
</feature>
<evidence type="ECO:0000313" key="16">
    <source>
        <dbReference type="Proteomes" id="UP000015354"/>
    </source>
</evidence>
<keyword evidence="16" id="KW-1185">Reference proteome</keyword>
<keyword evidence="7" id="KW-0970">Cilium biogenesis/degradation</keyword>
<comment type="similarity">
    <text evidence="4">Belongs to the CEP19 family.</text>
</comment>
<feature type="region of interest" description="Disordered" evidence="11">
    <location>
        <begin position="350"/>
        <end position="369"/>
    </location>
</feature>
<dbReference type="EMBL" id="ATMH01000754">
    <property type="protein sequence ID" value="EPY36102.1"/>
    <property type="molecule type" value="Genomic_DNA"/>
</dbReference>
<comment type="caution">
    <text evidence="15">The sequence shown here is derived from an EMBL/GenBank/DDBJ whole genome shotgun (WGS) entry which is preliminary data.</text>
</comment>
<comment type="subcellular location">
    <subcellularLocation>
        <location evidence="2">Cytoplasm</location>
        <location evidence="2">Cytoskeleton</location>
        <location evidence="2">Cilium basal body</location>
    </subcellularLocation>
    <subcellularLocation>
        <location evidence="1">Cytoplasm</location>
        <location evidence="1">Cytoskeleton</location>
        <location evidence="1">Microtubule organizing center</location>
        <location evidence="1">Centrosome</location>
        <location evidence="1">Centriole</location>
    </subcellularLocation>
    <subcellularLocation>
        <location evidence="3">Cytoplasm</location>
        <location evidence="3">Cytoskeleton</location>
        <location evidence="3">Spindle</location>
    </subcellularLocation>
</comment>
<evidence type="ECO:0000256" key="9">
    <source>
        <dbReference type="ARBA" id="ARBA00023212"/>
    </source>
</evidence>
<organism evidence="15 16">
    <name type="scientific">Strigomonas culicis</name>
    <dbReference type="NCBI Taxonomy" id="28005"/>
    <lineage>
        <taxon>Eukaryota</taxon>
        <taxon>Discoba</taxon>
        <taxon>Euglenozoa</taxon>
        <taxon>Kinetoplastea</taxon>
        <taxon>Metakinetoplastina</taxon>
        <taxon>Trypanosomatida</taxon>
        <taxon>Trypanosomatidae</taxon>
        <taxon>Strigomonadinae</taxon>
        <taxon>Strigomonas</taxon>
    </lineage>
</organism>
<dbReference type="GO" id="GO:0034454">
    <property type="term" value="P:microtubule anchoring at centrosome"/>
    <property type="evidence" value="ECO:0007669"/>
    <property type="project" value="TreeGrafter"/>
</dbReference>
<proteinExistence type="inferred from homology"/>
<dbReference type="AlphaFoldDB" id="S9UZ67"/>
<reference evidence="15 16" key="1">
    <citation type="journal article" date="2013" name="PLoS ONE">
        <title>Predicting the Proteins of Angomonas deanei, Strigomonas culicis and Their Respective Endosymbionts Reveals New Aspects of the Trypanosomatidae Family.</title>
        <authorList>
            <person name="Motta M.C."/>
            <person name="Martins A.C."/>
            <person name="de Souza S.S."/>
            <person name="Catta-Preta C.M."/>
            <person name="Silva R."/>
            <person name="Klein C.C."/>
            <person name="de Almeida L.G."/>
            <person name="de Lima Cunha O."/>
            <person name="Ciapina L.P."/>
            <person name="Brocchi M."/>
            <person name="Colabardini A.C."/>
            <person name="de Araujo Lima B."/>
            <person name="Machado C.R."/>
            <person name="de Almeida Soares C.M."/>
            <person name="Probst C.M."/>
            <person name="de Menezes C.B."/>
            <person name="Thompson C.E."/>
            <person name="Bartholomeu D.C."/>
            <person name="Gradia D.F."/>
            <person name="Pavoni D.P."/>
            <person name="Grisard E.C."/>
            <person name="Fantinatti-Garboggini F."/>
            <person name="Marchini F.K."/>
            <person name="Rodrigues-Luiz G.F."/>
            <person name="Wagner G."/>
            <person name="Goldman G.H."/>
            <person name="Fietto J.L."/>
            <person name="Elias M.C."/>
            <person name="Goldman M.H."/>
            <person name="Sagot M.F."/>
            <person name="Pereira M."/>
            <person name="Stoco P.H."/>
            <person name="de Mendonca-Neto R.P."/>
            <person name="Teixeira S.M."/>
            <person name="Maciel T.E."/>
            <person name="de Oliveira Mendes T.A."/>
            <person name="Urmenyi T.P."/>
            <person name="de Souza W."/>
            <person name="Schenkman S."/>
            <person name="de Vasconcelos A.T."/>
        </authorList>
    </citation>
    <scope>NUCLEOTIDE SEQUENCE [LARGE SCALE GENOMIC DNA]</scope>
</reference>
<dbReference type="Proteomes" id="UP000015354">
    <property type="component" value="Unassembled WGS sequence"/>
</dbReference>
<name>S9UZ67_9TRYP</name>
<protein>
    <recommendedName>
        <fullName evidence="5">Centrosomal protein of 19 kDa</fullName>
    </recommendedName>
</protein>
<keyword evidence="9" id="KW-0206">Cytoskeleton</keyword>
<evidence type="ECO:0000256" key="8">
    <source>
        <dbReference type="ARBA" id="ARBA00023069"/>
    </source>
</evidence>
<dbReference type="Pfam" id="PF14933">
    <property type="entry name" value="CEP19"/>
    <property type="match status" value="1"/>
</dbReference>
<evidence type="ECO:0000256" key="5">
    <source>
        <dbReference type="ARBA" id="ARBA00022015"/>
    </source>
</evidence>
<reference evidence="15" key="2">
    <citation type="submission" date="2013-03" db="EMBL/GenBank/DDBJ databases">
        <authorList>
            <person name="Motta M.C.M."/>
            <person name="Martins A.C.A."/>
            <person name="Preta C.M.C.C."/>
            <person name="Silva R."/>
            <person name="de Souza S.S."/>
            <person name="Klein C.C."/>
            <person name="de Almeida L.G.P."/>
            <person name="Cunha O.L."/>
            <person name="Colabardini A.C."/>
            <person name="Lima B.A."/>
            <person name="Machado C.R."/>
            <person name="Soares C.M.A."/>
            <person name="de Menezes C.B.A."/>
            <person name="Bartolomeu D.C."/>
            <person name="Grisard E.C."/>
            <person name="Fantinatti-Garboggini F."/>
            <person name="Rodrigues-Luiz G.F."/>
            <person name="Wagner G."/>
            <person name="Goldman G.H."/>
            <person name="Fietto J.L.R."/>
            <person name="Ciapina L.P."/>
            <person name="Brocchi M."/>
            <person name="Elias M.C."/>
            <person name="Goldman M.H.S."/>
            <person name="Sagot M.-F."/>
            <person name="Pereira M."/>
            <person name="Stoco P.H."/>
            <person name="Teixeira S.M.R."/>
            <person name="de Mendonca-Neto R.P."/>
            <person name="Maciel T.E.F."/>
            <person name="Mendes T.A.O."/>
            <person name="Urmenyi T.P."/>
            <person name="Teixeira M.M.G."/>
            <person name="de Camargo E.F.P."/>
            <person name="de Sousa W."/>
            <person name="Schenkman S."/>
            <person name="de Vasconcelos A.T.R."/>
        </authorList>
    </citation>
    <scope>NUCLEOTIDE SEQUENCE</scope>
</reference>
<dbReference type="PANTHER" id="PTHR31539">
    <property type="entry name" value="CENTROSOMAL PROTEIN OF 19K CEP19"/>
    <property type="match status" value="1"/>
</dbReference>
<evidence type="ECO:0000313" key="12">
    <source>
        <dbReference type="EMBL" id="EPY22886.1"/>
    </source>
</evidence>
<sequence length="369" mass="41352">MSLEDLGTSLCILIYHLYERYKASHQAFRELCFRTRISFNEADSAIATAPSKLVGTTWYSEIVKRRAAMQEEIKGQHSNEVEETVDLVKSLYPNGCTLSEFADSVQTCTAMLSFTVSESLINSMISKQGEILERRRVNALSAKDLADSMVESLLVDSFVPLRWWTVYPKNLTFATLKRIGVALDPPCLCLEYTDEKGRLRHRAIQLKGHIAATGPTGPLTRRVLETHDVLVSEMQLQKSLVKLQRLIEKNASEKNAAAVSNAKTTTSLHSSAPAQKAASPKSDPIESKSSKKEAQKADLGLLYRDPEKALENVDLNEADEVTLQEFKSAMDQKFKEKVLKPGDEGYVYDRRVEIQKPTKKSDWDDSDSD</sequence>
<feature type="region of interest" description="Disordered" evidence="11">
    <location>
        <begin position="254"/>
        <end position="300"/>
    </location>
</feature>
<keyword evidence="10" id="KW-0966">Cell projection</keyword>
<dbReference type="GO" id="GO:0097712">
    <property type="term" value="P:vesicle targeting, trans-Golgi to periciliary membrane compartment"/>
    <property type="evidence" value="ECO:0007669"/>
    <property type="project" value="TreeGrafter"/>
</dbReference>
<evidence type="ECO:0000256" key="2">
    <source>
        <dbReference type="ARBA" id="ARBA00004120"/>
    </source>
</evidence>
<evidence type="ECO:0000256" key="10">
    <source>
        <dbReference type="ARBA" id="ARBA00023273"/>
    </source>
</evidence>
<evidence type="ECO:0000256" key="6">
    <source>
        <dbReference type="ARBA" id="ARBA00022490"/>
    </source>
</evidence>
<dbReference type="GO" id="GO:0036064">
    <property type="term" value="C:ciliary basal body"/>
    <property type="evidence" value="ECO:0007669"/>
    <property type="project" value="TreeGrafter"/>
</dbReference>
<feature type="compositionally biased region" description="Low complexity" evidence="11">
    <location>
        <begin position="270"/>
        <end position="282"/>
    </location>
</feature>
<dbReference type="EMBL" id="ATMH01007344">
    <property type="protein sequence ID" value="EPY24056.1"/>
    <property type="molecule type" value="Genomic_DNA"/>
</dbReference>
<evidence type="ECO:0000313" key="14">
    <source>
        <dbReference type="EMBL" id="EPY26793.1"/>
    </source>
</evidence>